<dbReference type="EMBL" id="CP150951">
    <property type="protein sequence ID" value="XFO63080.1"/>
    <property type="molecule type" value="Genomic_DNA"/>
</dbReference>
<gene>
    <name evidence="1" type="ORF">AABB29_20605</name>
</gene>
<proteinExistence type="predicted"/>
<keyword evidence="2" id="KW-1185">Reference proteome</keyword>
<organism evidence="1 2">
    <name type="scientific">Yoonia phaeophyticola</name>
    <dbReference type="NCBI Taxonomy" id="3137369"/>
    <lineage>
        <taxon>Bacteria</taxon>
        <taxon>Pseudomonadati</taxon>
        <taxon>Pseudomonadota</taxon>
        <taxon>Alphaproteobacteria</taxon>
        <taxon>Rhodobacterales</taxon>
        <taxon>Paracoccaceae</taxon>
        <taxon>Yoonia</taxon>
    </lineage>
</organism>
<name>A0ABZ3IEE6_9RHOB</name>
<dbReference type="RefSeq" id="WP_373636846.1">
    <property type="nucleotide sequence ID" value="NZ_CP150951.2"/>
</dbReference>
<dbReference type="Proteomes" id="UP001440612">
    <property type="component" value="Chromosome"/>
</dbReference>
<evidence type="ECO:0000313" key="2">
    <source>
        <dbReference type="Proteomes" id="UP001440612"/>
    </source>
</evidence>
<protein>
    <submittedName>
        <fullName evidence="1">Uncharacterized protein</fullName>
    </submittedName>
</protein>
<sequence length="58" mass="6741">MEKFPQSFEVYGFTIEVHAGGRRVWPPSFKRFVKDRLDSGELAVSDVENLQRFPVARL</sequence>
<evidence type="ECO:0000313" key="1">
    <source>
        <dbReference type="EMBL" id="XFO63080.1"/>
    </source>
</evidence>
<accession>A0ABZ3IEE6</accession>
<reference evidence="2" key="1">
    <citation type="submission" date="2024-04" db="EMBL/GenBank/DDBJ databases">
        <title>Phylogenomic analyses of a clade within the roseobacter group suggest taxonomic reassignments of species of the genera Aestuariivita, Citreicella, Loktanella, Nautella, Pelagibaca, Ruegeria, Thalassobius, Thiobacimonas and Tropicibacter, and the proposal o.</title>
        <authorList>
            <person name="Jeon C.O."/>
        </authorList>
    </citation>
    <scope>NUCLEOTIDE SEQUENCE [LARGE SCALE GENOMIC DNA]</scope>
    <source>
        <strain evidence="2">BS5-3</strain>
    </source>
</reference>